<name>A0A9P8NXF6_9ASCO</name>
<gene>
    <name evidence="1" type="ORF">OGAPHI_006744</name>
</gene>
<dbReference type="RefSeq" id="XP_046058461.1">
    <property type="nucleotide sequence ID" value="XM_046208063.1"/>
</dbReference>
<proteinExistence type="predicted"/>
<protein>
    <submittedName>
        <fullName evidence="1">Uncharacterized protein</fullName>
    </submittedName>
</protein>
<evidence type="ECO:0000313" key="1">
    <source>
        <dbReference type="EMBL" id="KAH3661337.1"/>
    </source>
</evidence>
<accession>A0A9P8NXF6</accession>
<reference evidence="1" key="2">
    <citation type="submission" date="2021-01" db="EMBL/GenBank/DDBJ databases">
        <authorList>
            <person name="Schikora-Tamarit M.A."/>
        </authorList>
    </citation>
    <scope>NUCLEOTIDE SEQUENCE</scope>
    <source>
        <strain evidence="1">CBS6075</strain>
    </source>
</reference>
<comment type="caution">
    <text evidence="1">The sequence shown here is derived from an EMBL/GenBank/DDBJ whole genome shotgun (WGS) entry which is preliminary data.</text>
</comment>
<sequence>MSKIESSERVEPEFCFVRGCISSSWPSWIDLAVWKDSAPVLMLVAADGEYLCIAGDCLRALGALSSWTEDSLSASASILDRKSSNSFIISSNFPLARPLDLSDELLESTDGRCGGLSKVSSGLKFPELGRLGDLAGIVKLSSVYCSMSGALTALLLRGFDGCEAGTVRATLMLSLSLSSITGDVSLR</sequence>
<dbReference type="EMBL" id="JAEUBE010000487">
    <property type="protein sequence ID" value="KAH3661337.1"/>
    <property type="molecule type" value="Genomic_DNA"/>
</dbReference>
<reference evidence="1" key="1">
    <citation type="journal article" date="2021" name="Open Biol.">
        <title>Shared evolutionary footprints suggest mitochondrial oxidative damage underlies multiple complex I losses in fungi.</title>
        <authorList>
            <person name="Schikora-Tamarit M.A."/>
            <person name="Marcet-Houben M."/>
            <person name="Nosek J."/>
            <person name="Gabaldon T."/>
        </authorList>
    </citation>
    <scope>NUCLEOTIDE SEQUENCE</scope>
    <source>
        <strain evidence="1">CBS6075</strain>
    </source>
</reference>
<evidence type="ECO:0000313" key="2">
    <source>
        <dbReference type="Proteomes" id="UP000769157"/>
    </source>
</evidence>
<organism evidence="1 2">
    <name type="scientific">Ogataea philodendri</name>
    <dbReference type="NCBI Taxonomy" id="1378263"/>
    <lineage>
        <taxon>Eukaryota</taxon>
        <taxon>Fungi</taxon>
        <taxon>Dikarya</taxon>
        <taxon>Ascomycota</taxon>
        <taxon>Saccharomycotina</taxon>
        <taxon>Pichiomycetes</taxon>
        <taxon>Pichiales</taxon>
        <taxon>Pichiaceae</taxon>
        <taxon>Ogataea</taxon>
    </lineage>
</organism>
<dbReference type="AlphaFoldDB" id="A0A9P8NXF6"/>
<dbReference type="Proteomes" id="UP000769157">
    <property type="component" value="Unassembled WGS sequence"/>
</dbReference>
<keyword evidence="2" id="KW-1185">Reference proteome</keyword>
<dbReference type="GeneID" id="70238708"/>